<feature type="transmembrane region" description="Helical" evidence="5">
    <location>
        <begin position="153"/>
        <end position="171"/>
    </location>
</feature>
<feature type="transmembrane region" description="Helical" evidence="5">
    <location>
        <begin position="20"/>
        <end position="42"/>
    </location>
</feature>
<feature type="transmembrane region" description="Helical" evidence="5">
    <location>
        <begin position="275"/>
        <end position="295"/>
    </location>
</feature>
<dbReference type="Pfam" id="PF07690">
    <property type="entry name" value="MFS_1"/>
    <property type="match status" value="2"/>
</dbReference>
<dbReference type="InterPro" id="IPR036259">
    <property type="entry name" value="MFS_trans_sf"/>
</dbReference>
<evidence type="ECO:0000313" key="7">
    <source>
        <dbReference type="EMBL" id="GAA4162881.1"/>
    </source>
</evidence>
<evidence type="ECO:0000313" key="8">
    <source>
        <dbReference type="Proteomes" id="UP001415169"/>
    </source>
</evidence>
<dbReference type="Gene3D" id="1.20.1250.20">
    <property type="entry name" value="MFS general substrate transporter like domains"/>
    <property type="match status" value="2"/>
</dbReference>
<keyword evidence="2 5" id="KW-0812">Transmembrane</keyword>
<dbReference type="PANTHER" id="PTHR23514">
    <property type="entry name" value="BYPASS OF STOP CODON PROTEIN 6"/>
    <property type="match status" value="1"/>
</dbReference>
<feature type="transmembrane region" description="Helical" evidence="5">
    <location>
        <begin position="307"/>
        <end position="325"/>
    </location>
</feature>
<dbReference type="SUPFAM" id="SSF103473">
    <property type="entry name" value="MFS general substrate transporter"/>
    <property type="match status" value="1"/>
</dbReference>
<dbReference type="RefSeq" id="WP_344791874.1">
    <property type="nucleotide sequence ID" value="NZ_BAABBV010000001.1"/>
</dbReference>
<evidence type="ECO:0000256" key="2">
    <source>
        <dbReference type="ARBA" id="ARBA00022692"/>
    </source>
</evidence>
<reference evidence="7" key="2">
    <citation type="submission" date="2023-12" db="EMBL/GenBank/DDBJ databases">
        <authorList>
            <person name="Sun Q."/>
            <person name="Inoue M."/>
        </authorList>
    </citation>
    <scope>NUCLEOTIDE SEQUENCE</scope>
    <source>
        <strain evidence="7">JCM 17590</strain>
    </source>
</reference>
<feature type="transmembrane region" description="Helical" evidence="5">
    <location>
        <begin position="392"/>
        <end position="413"/>
    </location>
</feature>
<protein>
    <submittedName>
        <fullName evidence="7">MFS transporter</fullName>
    </submittedName>
</protein>
<dbReference type="EMBL" id="BAABBV010000001">
    <property type="protein sequence ID" value="GAA4162881.1"/>
    <property type="molecule type" value="Genomic_DNA"/>
</dbReference>
<sequence length="439" mass="44701">MSTAQARADRTPATPEQRRWRNAVFVVFALSGVLLASFAARLPAARDALAIDPGQVGLLIVCISLGAILGLVVAPAASHVLGSRAGMAGALAFGAVGLALSGLGATLWGNIAVTVIGLGMLGLGNGAVDVMMNVSGATVERRIGRTLMPLMHAFFSIGTVLGALLGAGAAAVDVPAWLHLSVVAVFLIVVAVIAVRFVPDREELPEEEGAVGASGTSAALTTGQRFRRSVVARIVVWRDLTLVMIGVVMLGMAFAEGSANDWIALAAVDDHGTTKAQGALVLDVFLVAMTLGRMAGGPLVDRLGRVWAIRITAGLGVIGLLLFILGGSPAVFVTGAVFWGLGASLGFPLGMSAAADDERNATTRVAAVAMIGYLAFLGGPPFIGFLADHVGILHALFVVLALVLAAFLCAPALKMRSYASGADGSASPLSQPNAAERNG</sequence>
<dbReference type="InterPro" id="IPR011701">
    <property type="entry name" value="MFS"/>
</dbReference>
<evidence type="ECO:0000256" key="1">
    <source>
        <dbReference type="ARBA" id="ARBA00004651"/>
    </source>
</evidence>
<organism evidence="7 8">
    <name type="scientific">Gryllotalpicola daejeonensis</name>
    <dbReference type="NCBI Taxonomy" id="993087"/>
    <lineage>
        <taxon>Bacteria</taxon>
        <taxon>Bacillati</taxon>
        <taxon>Actinomycetota</taxon>
        <taxon>Actinomycetes</taxon>
        <taxon>Micrococcales</taxon>
        <taxon>Microbacteriaceae</taxon>
        <taxon>Gryllotalpicola</taxon>
    </lineage>
</organism>
<comment type="subcellular location">
    <subcellularLocation>
        <location evidence="1">Cell membrane</location>
        <topology evidence="1">Multi-pass membrane protein</topology>
    </subcellularLocation>
</comment>
<dbReference type="PANTHER" id="PTHR23514:SF13">
    <property type="entry name" value="INNER MEMBRANE PROTEIN YBJJ"/>
    <property type="match status" value="1"/>
</dbReference>
<accession>A0ABP7ZLE1</accession>
<evidence type="ECO:0000256" key="3">
    <source>
        <dbReference type="ARBA" id="ARBA00022989"/>
    </source>
</evidence>
<feature type="transmembrane region" description="Helical" evidence="5">
    <location>
        <begin position="365"/>
        <end position="386"/>
    </location>
</feature>
<evidence type="ECO:0000256" key="4">
    <source>
        <dbReference type="ARBA" id="ARBA00023136"/>
    </source>
</evidence>
<dbReference type="CDD" id="cd17393">
    <property type="entry name" value="MFS_MosC_like"/>
    <property type="match status" value="1"/>
</dbReference>
<feature type="domain" description="Major facilitator superfamily (MFS) profile" evidence="6">
    <location>
        <begin position="20"/>
        <end position="418"/>
    </location>
</feature>
<keyword evidence="4 5" id="KW-0472">Membrane</keyword>
<dbReference type="InterPro" id="IPR051788">
    <property type="entry name" value="MFS_Transporter"/>
</dbReference>
<dbReference type="InterPro" id="IPR020846">
    <property type="entry name" value="MFS_dom"/>
</dbReference>
<dbReference type="PROSITE" id="PS50850">
    <property type="entry name" value="MFS"/>
    <property type="match status" value="1"/>
</dbReference>
<feature type="transmembrane region" description="Helical" evidence="5">
    <location>
        <begin position="54"/>
        <end position="73"/>
    </location>
</feature>
<keyword evidence="8" id="KW-1185">Reference proteome</keyword>
<reference evidence="7" key="1">
    <citation type="journal article" date="2014" name="Int. J. Syst. Evol. Microbiol.">
        <title>Complete genome of a new Firmicutes species belonging to the dominant human colonic microbiota ('Ruminococcus bicirculans') reveals two chromosomes and a selective capacity to utilize plant glucans.</title>
        <authorList>
            <consortium name="NISC Comparative Sequencing Program"/>
            <person name="Wegmann U."/>
            <person name="Louis P."/>
            <person name="Goesmann A."/>
            <person name="Henrissat B."/>
            <person name="Duncan S.H."/>
            <person name="Flint H.J."/>
        </authorList>
    </citation>
    <scope>NUCLEOTIDE SEQUENCE</scope>
    <source>
        <strain evidence="7">JCM 17590</strain>
    </source>
</reference>
<feature type="transmembrane region" description="Helical" evidence="5">
    <location>
        <begin position="331"/>
        <end position="353"/>
    </location>
</feature>
<keyword evidence="3 5" id="KW-1133">Transmembrane helix</keyword>
<feature type="transmembrane region" description="Helical" evidence="5">
    <location>
        <begin position="177"/>
        <end position="198"/>
    </location>
</feature>
<evidence type="ECO:0000259" key="6">
    <source>
        <dbReference type="PROSITE" id="PS50850"/>
    </source>
</evidence>
<name>A0ABP7ZLE1_9MICO</name>
<proteinExistence type="predicted"/>
<dbReference type="Proteomes" id="UP001415169">
    <property type="component" value="Unassembled WGS sequence"/>
</dbReference>
<evidence type="ECO:0000256" key="5">
    <source>
        <dbReference type="SAM" id="Phobius"/>
    </source>
</evidence>
<feature type="transmembrane region" description="Helical" evidence="5">
    <location>
        <begin position="85"/>
        <end position="105"/>
    </location>
</feature>
<comment type="caution">
    <text evidence="7">The sequence shown here is derived from an EMBL/GenBank/DDBJ whole genome shotgun (WGS) entry which is preliminary data.</text>
</comment>
<feature type="transmembrane region" description="Helical" evidence="5">
    <location>
        <begin position="235"/>
        <end position="255"/>
    </location>
</feature>
<feature type="transmembrane region" description="Helical" evidence="5">
    <location>
        <begin position="111"/>
        <end position="132"/>
    </location>
</feature>
<gene>
    <name evidence="7" type="ORF">GCM10022286_22490</name>
</gene>